<dbReference type="AlphaFoldDB" id="A0A6F8ZH77"/>
<dbReference type="SUPFAM" id="SSF64182">
    <property type="entry name" value="DHH phosphoesterases"/>
    <property type="match status" value="1"/>
</dbReference>
<organism evidence="2 3">
    <name type="scientific">Candidatus Hydrogenisulfobacillus filiaventi</name>
    <dbReference type="NCBI Taxonomy" id="2707344"/>
    <lineage>
        <taxon>Bacteria</taxon>
        <taxon>Bacillati</taxon>
        <taxon>Bacillota</taxon>
        <taxon>Clostridia</taxon>
        <taxon>Eubacteriales</taxon>
        <taxon>Clostridiales Family XVII. Incertae Sedis</taxon>
        <taxon>Candidatus Hydrogenisulfobacillus</taxon>
    </lineage>
</organism>
<dbReference type="InterPro" id="IPR038763">
    <property type="entry name" value="DHH_sf"/>
</dbReference>
<sequence length="314" mass="34708">MTVTAADLVLPAEPPAHGYLITHDRCLDGATAGVVAEAAGLFPVFVEPDGAPAALEAFRQRGWTGPLYLADVSVPEALFPAWQDAISRILDHHQTALPLSRYPRVTVDLHRSGAHLWYDFCVERGWLAATPEWDRLVQEVERYDLWQPGRGLGQDLNRLLRERGYNWYRTYYAHGWRPLTPELGDQLADLIRHEAEFVRAHLKRAQWWRAGSLTGAAVALEDEGPVNEVAHRLLEAGADVVILLKPDGRLSARSNNRVNVAERMQAGFQGGGHARAAGGQLPEGLSRSVEGAVEVLRRLLRDATGQEPQPALLP</sequence>
<reference evidence="2 3" key="1">
    <citation type="submission" date="2020-02" db="EMBL/GenBank/DDBJ databases">
        <authorList>
            <person name="Hogendoorn C."/>
        </authorList>
    </citation>
    <scope>NUCLEOTIDE SEQUENCE [LARGE SCALE GENOMIC DNA]</scope>
    <source>
        <strain evidence="2">R501</strain>
    </source>
</reference>
<accession>A0A6F8ZH77</accession>
<dbReference type="Pfam" id="PF02272">
    <property type="entry name" value="DHHA1"/>
    <property type="match status" value="1"/>
</dbReference>
<gene>
    <name evidence="2" type="ORF">R50_1299</name>
</gene>
<proteinExistence type="predicted"/>
<name>A0A6F8ZH77_9FIRM</name>
<keyword evidence="3" id="KW-1185">Reference proteome</keyword>
<dbReference type="KEGG" id="hfv:R50_1299"/>
<evidence type="ECO:0000313" key="2">
    <source>
        <dbReference type="EMBL" id="CAB1128805.1"/>
    </source>
</evidence>
<evidence type="ECO:0000259" key="1">
    <source>
        <dbReference type="Pfam" id="PF02272"/>
    </source>
</evidence>
<feature type="domain" description="DHHA1" evidence="1">
    <location>
        <begin position="222"/>
        <end position="301"/>
    </location>
</feature>
<protein>
    <submittedName>
        <fullName evidence="2">DHHA1 domain-containing protein</fullName>
    </submittedName>
</protein>
<dbReference type="Proteomes" id="UP000503399">
    <property type="component" value="Chromosome"/>
</dbReference>
<dbReference type="Gene3D" id="3.10.310.30">
    <property type="match status" value="1"/>
</dbReference>
<dbReference type="EMBL" id="LR778114">
    <property type="protein sequence ID" value="CAB1128805.1"/>
    <property type="molecule type" value="Genomic_DNA"/>
</dbReference>
<evidence type="ECO:0000313" key="3">
    <source>
        <dbReference type="Proteomes" id="UP000503399"/>
    </source>
</evidence>
<dbReference type="GO" id="GO:0003676">
    <property type="term" value="F:nucleic acid binding"/>
    <property type="evidence" value="ECO:0007669"/>
    <property type="project" value="InterPro"/>
</dbReference>
<dbReference type="InterPro" id="IPR003156">
    <property type="entry name" value="DHHA1_dom"/>
</dbReference>